<dbReference type="EMBL" id="SMJZ01000116">
    <property type="protein sequence ID" value="TDC03254.1"/>
    <property type="molecule type" value="Genomic_DNA"/>
</dbReference>
<evidence type="ECO:0000313" key="2">
    <source>
        <dbReference type="EMBL" id="TDC03254.1"/>
    </source>
</evidence>
<organism evidence="2 3">
    <name type="scientific">Nonomuraea longispora</name>
    <dbReference type="NCBI Taxonomy" id="1848320"/>
    <lineage>
        <taxon>Bacteria</taxon>
        <taxon>Bacillati</taxon>
        <taxon>Actinomycetota</taxon>
        <taxon>Actinomycetes</taxon>
        <taxon>Streptosporangiales</taxon>
        <taxon>Streptosporangiaceae</taxon>
        <taxon>Nonomuraea</taxon>
    </lineage>
</organism>
<accession>A0A4R4N5L8</accession>
<dbReference type="Proteomes" id="UP000295157">
    <property type="component" value="Unassembled WGS sequence"/>
</dbReference>
<gene>
    <name evidence="2" type="ORF">E1267_26915</name>
</gene>
<dbReference type="OrthoDB" id="4132762at2"/>
<evidence type="ECO:0000313" key="3">
    <source>
        <dbReference type="Proteomes" id="UP000295157"/>
    </source>
</evidence>
<comment type="caution">
    <text evidence="2">The sequence shown here is derived from an EMBL/GenBank/DDBJ whole genome shotgun (WGS) entry which is preliminary data.</text>
</comment>
<protein>
    <submittedName>
        <fullName evidence="2">Uncharacterized protein</fullName>
    </submittedName>
</protein>
<reference evidence="2 3" key="1">
    <citation type="submission" date="2019-02" db="EMBL/GenBank/DDBJ databases">
        <title>Draft genome sequences of novel Actinobacteria.</title>
        <authorList>
            <person name="Sahin N."/>
            <person name="Ay H."/>
            <person name="Saygin H."/>
        </authorList>
    </citation>
    <scope>NUCLEOTIDE SEQUENCE [LARGE SCALE GENOMIC DNA]</scope>
    <source>
        <strain evidence="2 3">KC201</strain>
    </source>
</reference>
<feature type="region of interest" description="Disordered" evidence="1">
    <location>
        <begin position="339"/>
        <end position="374"/>
    </location>
</feature>
<dbReference type="AlphaFoldDB" id="A0A4R4N5L8"/>
<dbReference type="RefSeq" id="WP_132336214.1">
    <property type="nucleotide sequence ID" value="NZ_SMJZ01000116.1"/>
</dbReference>
<name>A0A4R4N5L8_9ACTN</name>
<evidence type="ECO:0000256" key="1">
    <source>
        <dbReference type="SAM" id="MobiDB-lite"/>
    </source>
</evidence>
<proteinExistence type="predicted"/>
<keyword evidence="3" id="KW-1185">Reference proteome</keyword>
<sequence length="374" mass="42011">MSYPVISQVPLDPVAKQGFLSKPRRSISSLPRQLPHQRLVFEYDGTFVLGDRRLRGDEPHVLHGDSVSVVDVSTDHPATIHVPINSSGAHDFMVVVRFRCTVDEPIEVVRAGLTDVGEHLVTYIRAYHKLFELGRGYGLHQVPELWTLVHAQVKAYTTLVPCVLSGMTAEFSGLDVYAPDEIVRGRRHYETNLHNIQGEHGLRDAKRRLDRDFELNEQDYLHTKDRSANDFTRQEAALDRDQQISEATKIKDFLNSGPGAADGLYAAVRGLSDQQIADRYAILGDREHNAIQHRMQREHDLQVVQARGRAEVVRAAVAQGLFNENTGKELLAALDEMEPDAEAKELESPAYEPRAEVTAGDTDDDFFMEEDVRG</sequence>
<feature type="compositionally biased region" description="Acidic residues" evidence="1">
    <location>
        <begin position="361"/>
        <end position="374"/>
    </location>
</feature>